<proteinExistence type="predicted"/>
<accession>A0ACC5UPS7</accession>
<name>A0ACC5UPS7_9PSED</name>
<protein>
    <submittedName>
        <fullName evidence="1">Uncharacterized protein</fullName>
    </submittedName>
</protein>
<sequence length="110" mass="12474">MSGVYWDKEKLGPELDQQVIELFVRVFGAWVDDANAPMHEIRARFELVGTMIGRTLAVVNHEGPVGVDIALKIRRYEEHYRARCARSVGNLWGPGGKLREHFSPVQTTQV</sequence>
<gene>
    <name evidence="1" type="ORF">HU758_014350</name>
</gene>
<dbReference type="EMBL" id="JABWSB020000008">
    <property type="protein sequence ID" value="MBV4516375.1"/>
    <property type="molecule type" value="Genomic_DNA"/>
</dbReference>
<organism evidence="1 2">
    <name type="scientific">Pseudomonas kurunegalensis</name>
    <dbReference type="NCBI Taxonomy" id="485880"/>
    <lineage>
        <taxon>Bacteria</taxon>
        <taxon>Pseudomonadati</taxon>
        <taxon>Pseudomonadota</taxon>
        <taxon>Gammaproteobacteria</taxon>
        <taxon>Pseudomonadales</taxon>
        <taxon>Pseudomonadaceae</taxon>
        <taxon>Pseudomonas</taxon>
    </lineage>
</organism>
<reference evidence="1 2" key="1">
    <citation type="journal article" date="2020" name="Microorganisms">
        <title>Reliable Identification of Environmental Pseudomonas Isolates Using the rpoD Gene.</title>
        <authorList>
            <consortium name="The Broad Institute Genome Sequencing Platform"/>
            <person name="Girard L."/>
            <person name="Lood C."/>
            <person name="Rokni-Zadeh H."/>
            <person name="van Noort V."/>
            <person name="Lavigne R."/>
            <person name="De Mot R."/>
        </authorList>
    </citation>
    <scope>NUCLEOTIDE SEQUENCE [LARGE SCALE GENOMIC DNA]</scope>
    <source>
        <strain evidence="1 2">RW1P2</strain>
    </source>
</reference>
<comment type="caution">
    <text evidence="1">The sequence shown here is derived from an EMBL/GenBank/DDBJ whole genome shotgun (WGS) entry which is preliminary data.</text>
</comment>
<evidence type="ECO:0000313" key="1">
    <source>
        <dbReference type="EMBL" id="MBV4516375.1"/>
    </source>
</evidence>
<dbReference type="Proteomes" id="UP000624243">
    <property type="component" value="Unassembled WGS sequence"/>
</dbReference>
<keyword evidence="2" id="KW-1185">Reference proteome</keyword>
<evidence type="ECO:0000313" key="2">
    <source>
        <dbReference type="Proteomes" id="UP000624243"/>
    </source>
</evidence>